<keyword evidence="6" id="KW-0472">Membrane</keyword>
<keyword evidence="5" id="KW-0777">Teichoic acid biosynthesis</keyword>
<dbReference type="InterPro" id="IPR001173">
    <property type="entry name" value="Glyco_trans_2-like"/>
</dbReference>
<name>A0ABV3BT62_9ACTN</name>
<dbReference type="Gene3D" id="3.90.550.10">
    <property type="entry name" value="Spore Coat Polysaccharide Biosynthesis Protein SpsA, Chain A"/>
    <property type="match status" value="1"/>
</dbReference>
<dbReference type="SUPFAM" id="SSF53448">
    <property type="entry name" value="Nucleotide-diphospho-sugar transferases"/>
    <property type="match status" value="1"/>
</dbReference>
<evidence type="ECO:0000256" key="3">
    <source>
        <dbReference type="ARBA" id="ARBA00022475"/>
    </source>
</evidence>
<dbReference type="SUPFAM" id="SSF53756">
    <property type="entry name" value="UDP-Glycosyltransferase/glycogen phosphorylase"/>
    <property type="match status" value="1"/>
</dbReference>
<comment type="subcellular location">
    <subcellularLocation>
        <location evidence="1">Cell membrane</location>
        <topology evidence="1">Peripheral membrane protein</topology>
    </subcellularLocation>
</comment>
<dbReference type="Gene3D" id="3.40.50.12580">
    <property type="match status" value="1"/>
</dbReference>
<comment type="caution">
    <text evidence="8">The sequence shown here is derived from an EMBL/GenBank/DDBJ whole genome shotgun (WGS) entry which is preliminary data.</text>
</comment>
<feature type="domain" description="Glycosyltransferase 2-like" evidence="7">
    <location>
        <begin position="6"/>
        <end position="169"/>
    </location>
</feature>
<comment type="similarity">
    <text evidence="2">Belongs to the CDP-glycerol glycerophosphotransferase family.</text>
</comment>
<evidence type="ECO:0000259" key="7">
    <source>
        <dbReference type="Pfam" id="PF00535"/>
    </source>
</evidence>
<sequence>MQPRLSVVVPVYNVELYLDECLESLAAQTFQDFEVIMVDDGSTDGSAAIAEAFAAADPRFRLISQENKGLGAARNTGVREMSPDSEYLAFVDSDDTLPATAYALMIETLDETGSDFAAGNVTRFRSAGHVQSPVHRVPFAATRLRTHVSKFRPLLTDRTAWNKVYRRTFWEQHRLAYPEAMLYEDAPVSVPAHYLADSVDVLSEPIYNWREREIGERSITQNRTNPQGLIDRVKSIRMVREFMLAHVGDDPMYAEHLKVYDNNALAEEIPLFWKVLPGSDAAYQEAFLEHVGRLVREIGQDAVRALHVPHKLKLYLTVHRRMDELIGQLEFEKEHPGSIPVAGTLHPKADYPFLDPAAPVPDAVLRLDQELRLRSRLDEASWHDDKLWLSGWAFARQLGAESRSKALKSLILKEKGSRRTVLVPARSHLDPEATVASGAEFRHADWAGFGALVNPSRLRHRGKWVDGVWYVRIAVAGTGSTPRRGPLYGAGTGSGQTPPAHWVTEDVRVAPQIQDGELAIRVETAHARALEVRADGPRLLVRGILRTAPEGTPRLRMRHRESGTILTVPLDLDAPREGRVPFTAHVDTAALTDVRENHERLRPTQAERSIARWDMSVEIVEAAAPATDGQAAPTVGRRAAGRHGWAQPTVPGTETEAPVKTTRLALILDDREGFSGAQFAQADTSRTVYARRSPGGYLQLCDQPVQPLVNHVAAAPDGTVTLTGSYPAPGTHDLELVLRQTWSGHEYTFAAQAVDGRFEARFLPAPTHRHAGATPLRAGFWWPSVQKPDGSRTAVQLAPPVHADLPLEVEAHGKRVELQARQYDQLALMAHSELRPDERSRHRQTRLRTEAYPAARHEPLREAVLYDVFGGRMYGDSPRAIHEEMVRRALPVDHLWVVKDGQCEVPATAKAVRVHSPEYYEAMARSRYIVGNTHFPRWLERREGQQIVQTWHGTPLKRIGFDFDNDHFASTQYLQDLDRERHQWTMLLSPNRFSTPIMRSAFRFGGDVDGELLEAGYPRNDVLLAPDRAKRAEKVRRALGLPEGKKVVLYAPTWREDKQRHRGGFLLDLRIDLAKARAELGEDHVLLVRPHAHIVEPVPGAGDGFVWDVASYPDIMDLLLIADVLVTDYSSVMFDFAVTGRPMLFFTYDLEHYRDRLRGFYFDFEKRAPGPLVPTSDGLIAALRDLDATSAPYAQAYDAFRAEFCDLDDGGAAGRVVDRMLAHRGTATA</sequence>
<dbReference type="RefSeq" id="WP_359352669.1">
    <property type="nucleotide sequence ID" value="NZ_JBEYXV010000012.1"/>
</dbReference>
<reference evidence="8 9" key="1">
    <citation type="submission" date="2024-06" db="EMBL/GenBank/DDBJ databases">
        <title>The Natural Products Discovery Center: Release of the First 8490 Sequenced Strains for Exploring Actinobacteria Biosynthetic Diversity.</title>
        <authorList>
            <person name="Kalkreuter E."/>
            <person name="Kautsar S.A."/>
            <person name="Yang D."/>
            <person name="Bader C.D."/>
            <person name="Teijaro C.N."/>
            <person name="Fluegel L."/>
            <person name="Davis C.M."/>
            <person name="Simpson J.R."/>
            <person name="Lauterbach L."/>
            <person name="Steele A.D."/>
            <person name="Gui C."/>
            <person name="Meng S."/>
            <person name="Li G."/>
            <person name="Viehrig K."/>
            <person name="Ye F."/>
            <person name="Su P."/>
            <person name="Kiefer A.F."/>
            <person name="Nichols A."/>
            <person name="Cepeda A.J."/>
            <person name="Yan W."/>
            <person name="Fan B."/>
            <person name="Jiang Y."/>
            <person name="Adhikari A."/>
            <person name="Zheng C.-J."/>
            <person name="Schuster L."/>
            <person name="Cowan T.M."/>
            <person name="Smanski M.J."/>
            <person name="Chevrette M.G."/>
            <person name="De Carvalho L.P.S."/>
            <person name="Shen B."/>
        </authorList>
    </citation>
    <scope>NUCLEOTIDE SEQUENCE [LARGE SCALE GENOMIC DNA]</scope>
    <source>
        <strain evidence="8 9">NPDC046838</strain>
    </source>
</reference>
<dbReference type="InterPro" id="IPR043149">
    <property type="entry name" value="TagF_N"/>
</dbReference>
<dbReference type="InterPro" id="IPR029044">
    <property type="entry name" value="Nucleotide-diphossugar_trans"/>
</dbReference>
<keyword evidence="4" id="KW-0808">Transferase</keyword>
<organism evidence="8 9">
    <name type="scientific">Streptomyces atriruber</name>
    <dbReference type="NCBI Taxonomy" id="545121"/>
    <lineage>
        <taxon>Bacteria</taxon>
        <taxon>Bacillati</taxon>
        <taxon>Actinomycetota</taxon>
        <taxon>Actinomycetes</taxon>
        <taxon>Kitasatosporales</taxon>
        <taxon>Streptomycetaceae</taxon>
        <taxon>Streptomyces</taxon>
    </lineage>
</organism>
<dbReference type="CDD" id="cd00761">
    <property type="entry name" value="Glyco_tranf_GTA_type"/>
    <property type="match status" value="1"/>
</dbReference>
<dbReference type="Pfam" id="PF00535">
    <property type="entry name" value="Glycos_transf_2"/>
    <property type="match status" value="1"/>
</dbReference>
<evidence type="ECO:0000256" key="5">
    <source>
        <dbReference type="ARBA" id="ARBA00022944"/>
    </source>
</evidence>
<evidence type="ECO:0000256" key="6">
    <source>
        <dbReference type="ARBA" id="ARBA00023136"/>
    </source>
</evidence>
<dbReference type="Proteomes" id="UP001551176">
    <property type="component" value="Unassembled WGS sequence"/>
</dbReference>
<evidence type="ECO:0000256" key="1">
    <source>
        <dbReference type="ARBA" id="ARBA00004202"/>
    </source>
</evidence>
<dbReference type="Gene3D" id="3.40.50.11820">
    <property type="match status" value="1"/>
</dbReference>
<proteinExistence type="inferred from homology"/>
<dbReference type="PANTHER" id="PTHR37316:SF3">
    <property type="entry name" value="TEICHOIC ACID GLYCEROL-PHOSPHATE TRANSFERASE"/>
    <property type="match status" value="1"/>
</dbReference>
<evidence type="ECO:0000313" key="9">
    <source>
        <dbReference type="Proteomes" id="UP001551176"/>
    </source>
</evidence>
<keyword evidence="9" id="KW-1185">Reference proteome</keyword>
<dbReference type="InterPro" id="IPR007554">
    <property type="entry name" value="Glycerophosphate_synth"/>
</dbReference>
<dbReference type="EMBL" id="JBEYXV010000012">
    <property type="protein sequence ID" value="MEU6823777.1"/>
    <property type="molecule type" value="Genomic_DNA"/>
</dbReference>
<protein>
    <submittedName>
        <fullName evidence="8">Bifunctional glycosyltransferase family 2 protein/CDP-glycerol:glycerophosphate glycerophosphotransferase</fullName>
    </submittedName>
</protein>
<dbReference type="InterPro" id="IPR051612">
    <property type="entry name" value="Teichoic_Acid_Biosynth"/>
</dbReference>
<keyword evidence="3" id="KW-1003">Cell membrane</keyword>
<dbReference type="InterPro" id="IPR043148">
    <property type="entry name" value="TagF_C"/>
</dbReference>
<dbReference type="Pfam" id="PF04464">
    <property type="entry name" value="Glyphos_transf"/>
    <property type="match status" value="1"/>
</dbReference>
<evidence type="ECO:0000256" key="4">
    <source>
        <dbReference type="ARBA" id="ARBA00022679"/>
    </source>
</evidence>
<evidence type="ECO:0000313" key="8">
    <source>
        <dbReference type="EMBL" id="MEU6823777.1"/>
    </source>
</evidence>
<evidence type="ECO:0000256" key="2">
    <source>
        <dbReference type="ARBA" id="ARBA00010488"/>
    </source>
</evidence>
<gene>
    <name evidence="8" type="ORF">ABZ921_24350</name>
</gene>
<dbReference type="PANTHER" id="PTHR37316">
    <property type="entry name" value="TEICHOIC ACID GLYCEROL-PHOSPHATE PRIMASE"/>
    <property type="match status" value="1"/>
</dbReference>
<accession>A0ABV3BT62</accession>